<dbReference type="InterPro" id="IPR000843">
    <property type="entry name" value="HTH_LacI"/>
</dbReference>
<reference evidence="5 6" key="1">
    <citation type="submission" date="2019-08" db="EMBL/GenBank/DDBJ databases">
        <title>Phlebobacter frassis gen. nov. sp. nov., a new member of family Sphingobacteriaceae isolated from sand fly rearing media.</title>
        <authorList>
            <person name="Kakumanu M.L."/>
            <person name="Marayati B.F."/>
            <person name="Wada-Katsumata A."/>
            <person name="Wasserberg G."/>
            <person name="Schal C."/>
            <person name="Apperson C.S."/>
            <person name="Ponnusamy L."/>
        </authorList>
    </citation>
    <scope>NUCLEOTIDE SEQUENCE [LARGE SCALE GENOMIC DNA]</scope>
    <source>
        <strain evidence="5 6">SSI9</strain>
    </source>
</reference>
<dbReference type="InterPro" id="IPR046335">
    <property type="entry name" value="LacI/GalR-like_sensor"/>
</dbReference>
<dbReference type="InterPro" id="IPR028082">
    <property type="entry name" value="Peripla_BP_I"/>
</dbReference>
<dbReference type="Gene3D" id="1.10.260.40">
    <property type="entry name" value="lambda repressor-like DNA-binding domains"/>
    <property type="match status" value="1"/>
</dbReference>
<dbReference type="PANTHER" id="PTHR30146">
    <property type="entry name" value="LACI-RELATED TRANSCRIPTIONAL REPRESSOR"/>
    <property type="match status" value="1"/>
</dbReference>
<name>A0A5D4H6Q5_9SPHI</name>
<dbReference type="GO" id="GO:0003700">
    <property type="term" value="F:DNA-binding transcription factor activity"/>
    <property type="evidence" value="ECO:0007669"/>
    <property type="project" value="TreeGrafter"/>
</dbReference>
<gene>
    <name evidence="5" type="ORF">FXV77_10820</name>
</gene>
<dbReference type="Gene3D" id="3.40.50.2300">
    <property type="match status" value="2"/>
</dbReference>
<proteinExistence type="predicted"/>
<dbReference type="PANTHER" id="PTHR30146:SF109">
    <property type="entry name" value="HTH-TYPE TRANSCRIPTIONAL REGULATOR GALS"/>
    <property type="match status" value="1"/>
</dbReference>
<dbReference type="Proteomes" id="UP000322362">
    <property type="component" value="Unassembled WGS sequence"/>
</dbReference>
<dbReference type="CDD" id="cd01392">
    <property type="entry name" value="HTH_LacI"/>
    <property type="match status" value="1"/>
</dbReference>
<keyword evidence="3" id="KW-0804">Transcription</keyword>
<dbReference type="Pfam" id="PF13377">
    <property type="entry name" value="Peripla_BP_3"/>
    <property type="match status" value="1"/>
</dbReference>
<dbReference type="SMART" id="SM00354">
    <property type="entry name" value="HTH_LACI"/>
    <property type="match status" value="1"/>
</dbReference>
<dbReference type="InterPro" id="IPR010982">
    <property type="entry name" value="Lambda_DNA-bd_dom_sf"/>
</dbReference>
<sequence>MAKTTLKSLAQALNMSVSTVSKALNDSHEISEVTKRMVQEFAKKHNYQPNVLAKFLKTGKTNTIGVVLPKMTGPFEAQIIAGMQKAAATHHYRIIIMNTMENEELEKLALQSMLDKSADGILFCPIHEESNINLAKQILKTTPVVIFDRTHYPIETHKVGVLNAEGTYNACKHLVDIGRRKIAIFCGARQGITTKRLSGYIEAHNHFQIPVTPEYIVHCNVKSLSDLQNDMEKHVKSLLQLPNPPDAIIGVADTITTHLLGILAKLEIKVPETLAVIGFANTDLVLSLNPSLSAIRQPTTEIGEISVNKLVEIMQKKNRSQIEWEDIKLPTSIQLRRSTIG</sequence>
<accession>A0A5D4H6Q5</accession>
<evidence type="ECO:0000259" key="4">
    <source>
        <dbReference type="PROSITE" id="PS50932"/>
    </source>
</evidence>
<feature type="domain" description="HTH lacI-type" evidence="4">
    <location>
        <begin position="4"/>
        <end position="58"/>
    </location>
</feature>
<dbReference type="RefSeq" id="WP_148919252.1">
    <property type="nucleotide sequence ID" value="NZ_VTAV01000006.1"/>
</dbReference>
<comment type="caution">
    <text evidence="5">The sequence shown here is derived from an EMBL/GenBank/DDBJ whole genome shotgun (WGS) entry which is preliminary data.</text>
</comment>
<evidence type="ECO:0000313" key="5">
    <source>
        <dbReference type="EMBL" id="TYR35933.1"/>
    </source>
</evidence>
<dbReference type="CDD" id="cd06267">
    <property type="entry name" value="PBP1_LacI_sugar_binding-like"/>
    <property type="match status" value="1"/>
</dbReference>
<dbReference type="SUPFAM" id="SSF53822">
    <property type="entry name" value="Periplasmic binding protein-like I"/>
    <property type="match status" value="1"/>
</dbReference>
<organism evidence="5 6">
    <name type="scientific">Sphingobacterium phlebotomi</name>
    <dbReference type="NCBI Taxonomy" id="2605433"/>
    <lineage>
        <taxon>Bacteria</taxon>
        <taxon>Pseudomonadati</taxon>
        <taxon>Bacteroidota</taxon>
        <taxon>Sphingobacteriia</taxon>
        <taxon>Sphingobacteriales</taxon>
        <taxon>Sphingobacteriaceae</taxon>
        <taxon>Sphingobacterium</taxon>
    </lineage>
</organism>
<dbReference type="EMBL" id="VTAV01000006">
    <property type="protein sequence ID" value="TYR35933.1"/>
    <property type="molecule type" value="Genomic_DNA"/>
</dbReference>
<evidence type="ECO:0000256" key="2">
    <source>
        <dbReference type="ARBA" id="ARBA00023125"/>
    </source>
</evidence>
<evidence type="ECO:0000256" key="3">
    <source>
        <dbReference type="ARBA" id="ARBA00023163"/>
    </source>
</evidence>
<dbReference type="AlphaFoldDB" id="A0A5D4H6Q5"/>
<dbReference type="GO" id="GO:0000976">
    <property type="term" value="F:transcription cis-regulatory region binding"/>
    <property type="evidence" value="ECO:0007669"/>
    <property type="project" value="TreeGrafter"/>
</dbReference>
<keyword evidence="1" id="KW-0805">Transcription regulation</keyword>
<dbReference type="Pfam" id="PF00356">
    <property type="entry name" value="LacI"/>
    <property type="match status" value="1"/>
</dbReference>
<dbReference type="PROSITE" id="PS50932">
    <property type="entry name" value="HTH_LACI_2"/>
    <property type="match status" value="1"/>
</dbReference>
<evidence type="ECO:0000256" key="1">
    <source>
        <dbReference type="ARBA" id="ARBA00023015"/>
    </source>
</evidence>
<protein>
    <submittedName>
        <fullName evidence="5">LacI family transcriptional regulator</fullName>
    </submittedName>
</protein>
<keyword evidence="2" id="KW-0238">DNA-binding</keyword>
<keyword evidence="6" id="KW-1185">Reference proteome</keyword>
<evidence type="ECO:0000313" key="6">
    <source>
        <dbReference type="Proteomes" id="UP000322362"/>
    </source>
</evidence>
<dbReference type="SUPFAM" id="SSF47413">
    <property type="entry name" value="lambda repressor-like DNA-binding domains"/>
    <property type="match status" value="1"/>
</dbReference>